<gene>
    <name evidence="4" type="primary">LOC109464447</name>
</gene>
<reference evidence="4" key="1">
    <citation type="submission" date="2025-08" db="UniProtKB">
        <authorList>
            <consortium name="RefSeq"/>
        </authorList>
    </citation>
    <scope>IDENTIFICATION</scope>
    <source>
        <tissue evidence="4">Gonad</tissue>
    </source>
</reference>
<dbReference type="AlphaFoldDB" id="A0A6P4Y3J7"/>
<protein>
    <submittedName>
        <fullName evidence="4">Uncharacterized protein LOC109464447</fullName>
    </submittedName>
</protein>
<dbReference type="GeneID" id="109464447"/>
<evidence type="ECO:0000256" key="1">
    <source>
        <dbReference type="SAM" id="MobiDB-lite"/>
    </source>
</evidence>
<feature type="compositionally biased region" description="Polar residues" evidence="1">
    <location>
        <begin position="132"/>
        <end position="146"/>
    </location>
</feature>
<dbReference type="Proteomes" id="UP000515135">
    <property type="component" value="Unplaced"/>
</dbReference>
<accession>A0A6P4Y3J7</accession>
<evidence type="ECO:0000313" key="3">
    <source>
        <dbReference type="Proteomes" id="UP000515135"/>
    </source>
</evidence>
<dbReference type="RefSeq" id="XP_019616989.1">
    <property type="nucleotide sequence ID" value="XM_019761430.1"/>
</dbReference>
<organism evidence="3 4">
    <name type="scientific">Branchiostoma belcheri</name>
    <name type="common">Amphioxus</name>
    <dbReference type="NCBI Taxonomy" id="7741"/>
    <lineage>
        <taxon>Eukaryota</taxon>
        <taxon>Metazoa</taxon>
        <taxon>Chordata</taxon>
        <taxon>Cephalochordata</taxon>
        <taxon>Leptocardii</taxon>
        <taxon>Amphioxiformes</taxon>
        <taxon>Branchiostomatidae</taxon>
        <taxon>Branchiostoma</taxon>
    </lineage>
</organism>
<proteinExistence type="predicted"/>
<feature type="chain" id="PRO_5027739264" evidence="2">
    <location>
        <begin position="20"/>
        <end position="366"/>
    </location>
</feature>
<evidence type="ECO:0000256" key="2">
    <source>
        <dbReference type="SAM" id="SignalP"/>
    </source>
</evidence>
<evidence type="ECO:0000313" key="4">
    <source>
        <dbReference type="RefSeq" id="XP_019616989.1"/>
    </source>
</evidence>
<keyword evidence="2" id="KW-0732">Signal</keyword>
<feature type="region of interest" description="Disordered" evidence="1">
    <location>
        <begin position="33"/>
        <end position="74"/>
    </location>
</feature>
<feature type="region of interest" description="Disordered" evidence="1">
    <location>
        <begin position="123"/>
        <end position="185"/>
    </location>
</feature>
<feature type="compositionally biased region" description="Basic and acidic residues" evidence="1">
    <location>
        <begin position="33"/>
        <end position="43"/>
    </location>
</feature>
<dbReference type="OrthoDB" id="10035406at2759"/>
<feature type="signal peptide" evidence="2">
    <location>
        <begin position="1"/>
        <end position="19"/>
    </location>
</feature>
<dbReference type="KEGG" id="bbel:109464447"/>
<name>A0A6P4Y3J7_BRABE</name>
<keyword evidence="3" id="KW-1185">Reference proteome</keyword>
<feature type="compositionally biased region" description="Low complexity" evidence="1">
    <location>
        <begin position="167"/>
        <end position="182"/>
    </location>
</feature>
<sequence>MKMSLQFLRACLVAAVVRTSLELPAPSIVRPCDRPDGCRKTRPDALSPDTDPTGSTADWFQDDYPAEDDKTPVELSPEFSYEPAQDKLVLTELLKSLQQIQRKANSTKQLRLGKLLSGIVTKQNRRRKAKASKSNTVLSQEAVTSPTEKRDQTTTSSDFVATKAAVPSTTPHQPTQSTPTQKPENDITFDVQLPEWFWDPERTLSPFYDDAPAAPAELRDDENVHQPDGTLSVDTNFGGEILPFPDRLGPDHTSLITSSEQDLLDQLALWSKMSLEADKSTYPLDTELEGEETPKQDERLLPLRIEKPDTTTETLRCYRDLETRTTYYRGRPCPRQTRPQLTDPLCHARRFLAPNGCCKEWWVVCN</sequence>